<reference evidence="2" key="1">
    <citation type="submission" date="2021-01" db="EMBL/GenBank/DDBJ databases">
        <authorList>
            <person name="Kaushik A."/>
        </authorList>
    </citation>
    <scope>NUCLEOTIDE SEQUENCE</scope>
    <source>
        <strain evidence="2">AG3-T5</strain>
    </source>
</reference>
<gene>
    <name evidence="2" type="ORF">RDB_LOCUS13255</name>
</gene>
<evidence type="ECO:0008006" key="4">
    <source>
        <dbReference type="Google" id="ProtNLM"/>
    </source>
</evidence>
<proteinExistence type="predicted"/>
<dbReference type="GO" id="GO:0005634">
    <property type="term" value="C:nucleus"/>
    <property type="evidence" value="ECO:0007669"/>
    <property type="project" value="TreeGrafter"/>
</dbReference>
<protein>
    <recommendedName>
        <fullName evidence="4">CHCH domain-containing protein</fullName>
    </recommendedName>
</protein>
<sequence length="193" mass="20780">MTKRGGLRTQTAVEQFRSGGWRVRFKPGHHRDQASPLHFTLSLIMPRQSRSRPAARPASSSSSSSPFGSSSGQTRQASTAAYPPQQAYGAHSQAQAQQRQPGLLAQMAATASSVAVGSTVGHGLSNMLFGGRSEVPVEQQAPPQQQQYAPQNSGLSCDFQAKEFTKCMEHGDINTCGWYLDQLKACQAAARPY</sequence>
<feature type="compositionally biased region" description="Low complexity" evidence="1">
    <location>
        <begin position="51"/>
        <end position="71"/>
    </location>
</feature>
<comment type="caution">
    <text evidence="2">The sequence shown here is derived from an EMBL/GenBank/DDBJ whole genome shotgun (WGS) entry which is preliminary data.</text>
</comment>
<dbReference type="GO" id="GO:0007005">
    <property type="term" value="P:mitochondrion organization"/>
    <property type="evidence" value="ECO:0007669"/>
    <property type="project" value="InterPro"/>
</dbReference>
<evidence type="ECO:0000256" key="1">
    <source>
        <dbReference type="SAM" id="MobiDB-lite"/>
    </source>
</evidence>
<accession>A0A8H2WTP7</accession>
<evidence type="ECO:0000313" key="2">
    <source>
        <dbReference type="EMBL" id="CAE6405603.1"/>
    </source>
</evidence>
<dbReference type="AlphaFoldDB" id="A0A8H2WTP7"/>
<dbReference type="PANTHER" id="PTHR13523:SF2">
    <property type="entry name" value="COILED-COIL-HELIX-COILED-COIL-HELIX DOMAIN CONTAINING 2, ISOFORM A-RELATED"/>
    <property type="match status" value="1"/>
</dbReference>
<dbReference type="InterPro" id="IPR055304">
    <property type="entry name" value="CHCHD2/10-like"/>
</dbReference>
<evidence type="ECO:0000313" key="3">
    <source>
        <dbReference type="Proteomes" id="UP000663841"/>
    </source>
</evidence>
<dbReference type="EMBL" id="CAJMWW010000051">
    <property type="protein sequence ID" value="CAE6405603.1"/>
    <property type="molecule type" value="Genomic_DNA"/>
</dbReference>
<dbReference type="PANTHER" id="PTHR13523">
    <property type="entry name" value="COILED-COIL-HELIX-COILED-COIL-HELIX DOMAIN CONTAINING 2/NUR77"/>
    <property type="match status" value="1"/>
</dbReference>
<organism evidence="2 3">
    <name type="scientific">Rhizoctonia solani</name>
    <dbReference type="NCBI Taxonomy" id="456999"/>
    <lineage>
        <taxon>Eukaryota</taxon>
        <taxon>Fungi</taxon>
        <taxon>Dikarya</taxon>
        <taxon>Basidiomycota</taxon>
        <taxon>Agaricomycotina</taxon>
        <taxon>Agaricomycetes</taxon>
        <taxon>Cantharellales</taxon>
        <taxon>Ceratobasidiaceae</taxon>
        <taxon>Rhizoctonia</taxon>
    </lineage>
</organism>
<dbReference type="GO" id="GO:0005739">
    <property type="term" value="C:mitochondrion"/>
    <property type="evidence" value="ECO:0007669"/>
    <property type="project" value="TreeGrafter"/>
</dbReference>
<dbReference type="Proteomes" id="UP000663841">
    <property type="component" value="Unassembled WGS sequence"/>
</dbReference>
<feature type="region of interest" description="Disordered" evidence="1">
    <location>
        <begin position="48"/>
        <end position="101"/>
    </location>
</feature>
<name>A0A8H2WTP7_9AGAM</name>